<dbReference type="InterPro" id="IPR048259">
    <property type="entry name" value="Cytochrome_b_N_euk/bac"/>
</dbReference>
<name>A0A1I9VTV0_9BILA</name>
<feature type="transmembrane region" description="Helical" evidence="19">
    <location>
        <begin position="180"/>
        <end position="203"/>
    </location>
</feature>
<protein>
    <recommendedName>
        <fullName evidence="4 19">Cytochrome b</fullName>
    </recommendedName>
</protein>
<dbReference type="PROSITE" id="PS51003">
    <property type="entry name" value="CYTB_CTER"/>
    <property type="match status" value="1"/>
</dbReference>
<dbReference type="InterPro" id="IPR036150">
    <property type="entry name" value="Cyt_b/b6_C_sf"/>
</dbReference>
<evidence type="ECO:0000256" key="9">
    <source>
        <dbReference type="ARBA" id="ARBA00022723"/>
    </source>
</evidence>
<evidence type="ECO:0000256" key="19">
    <source>
        <dbReference type="RuleBase" id="RU362117"/>
    </source>
</evidence>
<sequence>MLSWRPFRKEDQFVSLANAFLVELPCPMNITWAWNFGSLLGFCLGVQIVTGLMLAMHYHNGAIEAFDSVCHIHRDVFGGWLLRLLHANSASGFFVFIYLHIFRGVYYGGYSLVKVWMIGISILFLLMAASFVGYVLPFGQMSFWGATVITNLISAIPYIGIDVVYWIWGGFAVGDATILRFFVFHFLLPFVIALFVVVHLIYLHESGSSNPLGVFSDGMKVRFHPYYIYKDLLGIIVYFMLLMVLCMMYPYILGDCDNFLPANPMSTPVHIKPEWYFLWVYAILRCVPSKVGGVVLLVLAILILGFMCFYKSLYQSMTYYPYGVLLFWVHLSDLALLTWIGGRPAEDPYYLYSQVLTLVYFSFYIILPLHMSFCDYLMEEEDMNN</sequence>
<dbReference type="InterPro" id="IPR005797">
    <property type="entry name" value="Cyt_b/b6_N"/>
</dbReference>
<dbReference type="Pfam" id="PF00033">
    <property type="entry name" value="Cytochrome_B"/>
    <property type="match status" value="1"/>
</dbReference>
<feature type="binding site" description="axial binding residue" evidence="18">
    <location>
        <position position="199"/>
    </location>
    <ligand>
        <name>heme b</name>
        <dbReference type="ChEBI" id="CHEBI:60344"/>
        <label>b566</label>
    </ligand>
    <ligandPart>
        <name>Fe</name>
        <dbReference type="ChEBI" id="CHEBI:18248"/>
    </ligandPart>
</feature>
<keyword evidence="15 19" id="KW-0496">Mitochondrion</keyword>
<keyword evidence="13 18" id="KW-0408">Iron</keyword>
<feature type="transmembrane region" description="Helical" evidence="19">
    <location>
        <begin position="113"/>
        <end position="136"/>
    </location>
</feature>
<dbReference type="InterPro" id="IPR030689">
    <property type="entry name" value="Cytochrome_b"/>
</dbReference>
<feature type="binding site" description="axial binding residue" evidence="18">
    <location>
        <position position="100"/>
    </location>
    <ligand>
        <name>heme b</name>
        <dbReference type="ChEBI" id="CHEBI:60344"/>
        <label>b566</label>
    </ligand>
    <ligandPart>
        <name>Fe</name>
        <dbReference type="ChEBI" id="CHEBI:18248"/>
    </ligandPart>
</feature>
<feature type="transmembrane region" description="Helical" evidence="19">
    <location>
        <begin position="291"/>
        <end position="310"/>
    </location>
</feature>
<dbReference type="GeneID" id="30219928"/>
<evidence type="ECO:0000256" key="11">
    <source>
        <dbReference type="ARBA" id="ARBA00022982"/>
    </source>
</evidence>
<keyword evidence="12 19" id="KW-1133">Transmembrane helix</keyword>
<feature type="binding site" description="axial binding residue" evidence="18">
    <location>
        <position position="185"/>
    </location>
    <ligand>
        <name>heme b</name>
        <dbReference type="ChEBI" id="CHEBI:60344"/>
        <label>b562</label>
    </ligand>
    <ligandPart>
        <name>Fe</name>
        <dbReference type="ChEBI" id="CHEBI:18248"/>
    </ligandPart>
</feature>
<dbReference type="EMBL" id="KU975552">
    <property type="protein sequence ID" value="APA17423.1"/>
    <property type="molecule type" value="Genomic_DNA"/>
</dbReference>
<dbReference type="GO" id="GO:0008121">
    <property type="term" value="F:quinol-cytochrome-c reductase activity"/>
    <property type="evidence" value="ECO:0007669"/>
    <property type="project" value="InterPro"/>
</dbReference>
<keyword evidence="16 19" id="KW-0472">Membrane</keyword>
<evidence type="ECO:0000256" key="2">
    <source>
        <dbReference type="ARBA" id="ARBA00004448"/>
    </source>
</evidence>
<comment type="subcellular location">
    <subcellularLocation>
        <location evidence="2">Mitochondrion inner membrane</location>
        <topology evidence="2">Multi-pass membrane protein</topology>
    </subcellularLocation>
</comment>
<feature type="transmembrane region" description="Helical" evidence="19">
    <location>
        <begin position="322"/>
        <end position="342"/>
    </location>
</feature>
<feature type="transmembrane region" description="Helical" evidence="19">
    <location>
        <begin position="143"/>
        <end position="168"/>
    </location>
</feature>
<comment type="subunit">
    <text evidence="3">The main subunits of complex b-c1 are: cytochrome b, cytochrome c1 and the Rieske protein.</text>
</comment>
<evidence type="ECO:0000313" key="22">
    <source>
        <dbReference type="EMBL" id="APA17423.1"/>
    </source>
</evidence>
<evidence type="ECO:0000256" key="8">
    <source>
        <dbReference type="ARBA" id="ARBA00022692"/>
    </source>
</evidence>
<comment type="cofactor">
    <cofactor evidence="19">
        <name>heme b</name>
        <dbReference type="ChEBI" id="CHEBI:60344"/>
    </cofactor>
    <text evidence="19">Binds 2 heme groups non-covalently.</text>
</comment>
<evidence type="ECO:0000256" key="13">
    <source>
        <dbReference type="ARBA" id="ARBA00023004"/>
    </source>
</evidence>
<dbReference type="PIRSF" id="PIRSF038885">
    <property type="entry name" value="COB"/>
    <property type="match status" value="1"/>
</dbReference>
<dbReference type="SUPFAM" id="SSF81342">
    <property type="entry name" value="Transmembrane di-heme cytochromes"/>
    <property type="match status" value="1"/>
</dbReference>
<evidence type="ECO:0000256" key="18">
    <source>
        <dbReference type="PIRSR" id="PIRSR038885-2"/>
    </source>
</evidence>
<dbReference type="PROSITE" id="PS51002">
    <property type="entry name" value="CYTB_NTER"/>
    <property type="match status" value="1"/>
</dbReference>
<keyword evidence="8 19" id="KW-0812">Transmembrane</keyword>
<feature type="domain" description="Cytochrome b/b6 C-terminal region profile" evidence="21">
    <location>
        <begin position="213"/>
        <end position="382"/>
    </location>
</feature>
<proteinExistence type="inferred from homology"/>
<evidence type="ECO:0000256" key="16">
    <source>
        <dbReference type="ARBA" id="ARBA00023136"/>
    </source>
</evidence>
<dbReference type="PANTHER" id="PTHR19271:SF16">
    <property type="entry name" value="CYTOCHROME B"/>
    <property type="match status" value="1"/>
</dbReference>
<evidence type="ECO:0000256" key="10">
    <source>
        <dbReference type="ARBA" id="ARBA00022792"/>
    </source>
</evidence>
<keyword evidence="9 18" id="KW-0479">Metal-binding</keyword>
<dbReference type="InterPro" id="IPR005798">
    <property type="entry name" value="Cyt_b/b6_C"/>
</dbReference>
<dbReference type="CTD" id="4519"/>
<evidence type="ECO:0000256" key="14">
    <source>
        <dbReference type="ARBA" id="ARBA00023075"/>
    </source>
</evidence>
<feature type="binding site" evidence="17">
    <location>
        <position position="204"/>
    </location>
    <ligand>
        <name>a ubiquinone</name>
        <dbReference type="ChEBI" id="CHEBI:16389"/>
    </ligand>
</feature>
<dbReference type="PANTHER" id="PTHR19271">
    <property type="entry name" value="CYTOCHROME B"/>
    <property type="match status" value="1"/>
</dbReference>
<comment type="cofactor">
    <cofactor evidence="18">
        <name>heme</name>
        <dbReference type="ChEBI" id="CHEBI:30413"/>
    </cofactor>
    <text evidence="18">Binds 2 heme groups non-covalently.</text>
</comment>
<evidence type="ECO:0000256" key="15">
    <source>
        <dbReference type="ARBA" id="ARBA00023128"/>
    </source>
</evidence>
<evidence type="ECO:0000256" key="17">
    <source>
        <dbReference type="PIRSR" id="PIRSR038885-1"/>
    </source>
</evidence>
<keyword evidence="5 19" id="KW-0813">Transport</keyword>
<reference evidence="22" key="1">
    <citation type="journal article" date="2016" name="PLoS ONE">
        <title>Mitochondrial Genomes of Kinorhyncha: trnM Duplication and New Gene Orders within Animals.</title>
        <authorList>
            <person name="Popova O.V."/>
            <person name="Mikhailov K.V."/>
            <person name="Nikitin M.A."/>
            <person name="Logacheva M.D."/>
            <person name="Penin A.A."/>
            <person name="Muntyan M.S."/>
            <person name="Kedrova O.S."/>
            <person name="Petrov N.B."/>
            <person name="Panchin Y.V."/>
            <person name="Aleoshin V.V."/>
        </authorList>
    </citation>
    <scope>NUCLEOTIDE SEQUENCE</scope>
</reference>
<dbReference type="GO" id="GO:0045275">
    <property type="term" value="C:respiratory chain complex III"/>
    <property type="evidence" value="ECO:0007669"/>
    <property type="project" value="InterPro"/>
</dbReference>
<dbReference type="AlphaFoldDB" id="A0A1I9VTV0"/>
<evidence type="ECO:0000259" key="21">
    <source>
        <dbReference type="PROSITE" id="PS51003"/>
    </source>
</evidence>
<dbReference type="CDD" id="cd00290">
    <property type="entry name" value="cytochrome_b_C"/>
    <property type="match status" value="1"/>
</dbReference>
<feature type="transmembrane region" description="Helical" evidence="19">
    <location>
        <begin position="348"/>
        <end position="367"/>
    </location>
</feature>
<dbReference type="GO" id="GO:0046872">
    <property type="term" value="F:metal ion binding"/>
    <property type="evidence" value="ECO:0007669"/>
    <property type="project" value="UniProtKB-UniRule"/>
</dbReference>
<feature type="transmembrane region" description="Helical" evidence="19">
    <location>
        <begin position="39"/>
        <end position="59"/>
    </location>
</feature>
<feature type="domain" description="Cytochrome b/b6 N-terminal region profile" evidence="20">
    <location>
        <begin position="1"/>
        <end position="212"/>
    </location>
</feature>
<dbReference type="InterPro" id="IPR016174">
    <property type="entry name" value="Di-haem_cyt_TM"/>
</dbReference>
<dbReference type="Gene3D" id="1.20.810.10">
    <property type="entry name" value="Cytochrome Bc1 Complex, Chain C"/>
    <property type="match status" value="1"/>
</dbReference>
<geneLocation type="mitochondrion" evidence="22"/>
<keyword evidence="6 18" id="KW-0349">Heme</keyword>
<dbReference type="SUPFAM" id="SSF81648">
    <property type="entry name" value="a domain/subunit of cytochrome bc1 complex (Ubiquinol-cytochrome c reductase)"/>
    <property type="match status" value="1"/>
</dbReference>
<accession>A0A1I9VTV0</accession>
<dbReference type="Pfam" id="PF00032">
    <property type="entry name" value="Cytochrom_B_C"/>
    <property type="match status" value="1"/>
</dbReference>
<evidence type="ECO:0000256" key="6">
    <source>
        <dbReference type="ARBA" id="ARBA00022617"/>
    </source>
</evidence>
<comment type="similarity">
    <text evidence="19">Belongs to the cytochrome b family.</text>
</comment>
<comment type="function">
    <text evidence="1 19">Component of the ubiquinol-cytochrome c reductase complex (complex III or cytochrome b-c1 complex) that is part of the mitochondrial respiratory chain. The b-c1 complex mediates electron transfer from ubiquinol to cytochrome c. Contributes to the generation of a proton gradient across the mitochondrial membrane that is then used for ATP synthesis.</text>
</comment>
<feature type="transmembrane region" description="Helical" evidence="19">
    <location>
        <begin position="80"/>
        <end position="101"/>
    </location>
</feature>
<dbReference type="GO" id="GO:0006122">
    <property type="term" value="P:mitochondrial electron transport, ubiquinol to cytochrome c"/>
    <property type="evidence" value="ECO:0007669"/>
    <property type="project" value="TreeGrafter"/>
</dbReference>
<dbReference type="InterPro" id="IPR027387">
    <property type="entry name" value="Cytb/b6-like_sf"/>
</dbReference>
<gene>
    <name evidence="22" type="primary">CYTB</name>
</gene>
<dbReference type="GO" id="GO:0005743">
    <property type="term" value="C:mitochondrial inner membrane"/>
    <property type="evidence" value="ECO:0007669"/>
    <property type="project" value="UniProtKB-SubCell"/>
</dbReference>
<keyword evidence="10" id="KW-0999">Mitochondrion inner membrane</keyword>
<feature type="binding site" description="axial binding residue" evidence="18">
    <location>
        <position position="86"/>
    </location>
    <ligand>
        <name>heme b</name>
        <dbReference type="ChEBI" id="CHEBI:60344"/>
        <label>b562</label>
    </ligand>
    <ligandPart>
        <name>Fe</name>
        <dbReference type="ChEBI" id="CHEBI:18248"/>
    </ligandPart>
</feature>
<feature type="transmembrane region" description="Helical" evidence="19">
    <location>
        <begin position="232"/>
        <end position="252"/>
    </location>
</feature>
<organism evidence="22">
    <name type="scientific">Echinoderes svetlanae</name>
    <dbReference type="NCBI Taxonomy" id="1912903"/>
    <lineage>
        <taxon>Eukaryota</taxon>
        <taxon>Metazoa</taxon>
        <taxon>Ecdysozoa</taxon>
        <taxon>Scalidophora</taxon>
        <taxon>Kinorhyncha</taxon>
        <taxon>Cyclorhagida</taxon>
        <taxon>Echinoderidae</taxon>
        <taxon>Echinoderes</taxon>
    </lineage>
</organism>
<evidence type="ECO:0000256" key="12">
    <source>
        <dbReference type="ARBA" id="ARBA00022989"/>
    </source>
</evidence>
<evidence type="ECO:0000256" key="4">
    <source>
        <dbReference type="ARBA" id="ARBA00013531"/>
    </source>
</evidence>
<evidence type="ECO:0000259" key="20">
    <source>
        <dbReference type="PROSITE" id="PS51002"/>
    </source>
</evidence>
<evidence type="ECO:0000256" key="1">
    <source>
        <dbReference type="ARBA" id="ARBA00002566"/>
    </source>
</evidence>
<evidence type="ECO:0000256" key="3">
    <source>
        <dbReference type="ARBA" id="ARBA00011649"/>
    </source>
</evidence>
<keyword evidence="11 19" id="KW-0249">Electron transport</keyword>
<keyword evidence="7 19" id="KW-0679">Respiratory chain</keyword>
<dbReference type="RefSeq" id="YP_009318516.1">
    <property type="nucleotide sequence ID" value="NC_031873.1"/>
</dbReference>
<keyword evidence="14" id="KW-0830">Ubiquinone</keyword>
<evidence type="ECO:0000256" key="7">
    <source>
        <dbReference type="ARBA" id="ARBA00022660"/>
    </source>
</evidence>
<dbReference type="GO" id="GO:0016491">
    <property type="term" value="F:oxidoreductase activity"/>
    <property type="evidence" value="ECO:0007669"/>
    <property type="project" value="UniProtKB-UniRule"/>
</dbReference>
<dbReference type="InterPro" id="IPR048260">
    <property type="entry name" value="Cytochrome_b_C_euk/bac"/>
</dbReference>
<dbReference type="CDD" id="cd00284">
    <property type="entry name" value="Cytochrome_b_N"/>
    <property type="match status" value="1"/>
</dbReference>
<evidence type="ECO:0000256" key="5">
    <source>
        <dbReference type="ARBA" id="ARBA00022448"/>
    </source>
</evidence>